<dbReference type="HOGENOM" id="CLU_049290_2_1_6"/>
<comment type="catalytic activity">
    <reaction evidence="1">
        <text>Hydrolyzes the link between N-acetylmuramoyl residues and L-amino acid residues in certain cell-wall glycopeptides.</text>
        <dbReference type="EC" id="3.5.1.28"/>
    </reaction>
</comment>
<organism evidence="7 8">
    <name type="scientific">Coxiella burnetii (strain Dugway 5J108-111)</name>
    <dbReference type="NCBI Taxonomy" id="434922"/>
    <lineage>
        <taxon>Bacteria</taxon>
        <taxon>Pseudomonadati</taxon>
        <taxon>Pseudomonadota</taxon>
        <taxon>Gammaproteobacteria</taxon>
        <taxon>Legionellales</taxon>
        <taxon>Coxiellaceae</taxon>
        <taxon>Coxiella</taxon>
    </lineage>
</organism>
<dbReference type="InterPro" id="IPR002502">
    <property type="entry name" value="Amidase_domain"/>
</dbReference>
<protein>
    <recommendedName>
        <fullName evidence="3">N-acetylmuramoyl-L-alanine amidase</fullName>
        <ecNumber evidence="3">3.5.1.28</ecNumber>
    </recommendedName>
</protein>
<evidence type="ECO:0000313" key="7">
    <source>
        <dbReference type="EMBL" id="ABS78115.1"/>
    </source>
</evidence>
<dbReference type="GO" id="GO:0009253">
    <property type="term" value="P:peptidoglycan catabolic process"/>
    <property type="evidence" value="ECO:0007669"/>
    <property type="project" value="InterPro"/>
</dbReference>
<accession>A9KGI9</accession>
<dbReference type="Pfam" id="PF01510">
    <property type="entry name" value="Amidase_2"/>
    <property type="match status" value="1"/>
</dbReference>
<dbReference type="InterPro" id="IPR036365">
    <property type="entry name" value="PGBD-like_sf"/>
</dbReference>
<dbReference type="SUPFAM" id="SSF47090">
    <property type="entry name" value="PGBD-like"/>
    <property type="match status" value="1"/>
</dbReference>
<dbReference type="InterPro" id="IPR036366">
    <property type="entry name" value="PGBDSf"/>
</dbReference>
<dbReference type="InterPro" id="IPR002477">
    <property type="entry name" value="Peptidoglycan-bd-like"/>
</dbReference>
<keyword evidence="4 7" id="KW-0378">Hydrolase</keyword>
<dbReference type="PANTHER" id="PTHR30417:SF1">
    <property type="entry name" value="N-ACETYLMURAMOYL-L-ALANINE AMIDASE AMID"/>
    <property type="match status" value="1"/>
</dbReference>
<dbReference type="FunFam" id="3.40.80.10:FF:000003">
    <property type="entry name" value="N-acetylmuramoyl-L-alanine amidase"/>
    <property type="match status" value="1"/>
</dbReference>
<sequence>MTYEINLNYPAKNFDKRIRFLVLHYTAKNFEDSLEILTQEAFGVSGHYLIPESSIDGKKQIFQLVPEKHRAWHAGVSAWQGRIHLNDTSIGIEIVNLGYQEEGEKRRWFPFLDYQIELIIELAKDIIERYQLHPTCVVGHSDISPERKADPGPLFPWKKLYEQGIGAWYEDECKKEMERRLSNETTDIRWLQRHLKTYGYSIEETGELDKKTQQVVCAFQMHFRPTDYSGIPDKETYAILYALVKKYFPEKVSSPLS</sequence>
<dbReference type="GO" id="GO:0008745">
    <property type="term" value="F:N-acetylmuramoyl-L-alanine amidase activity"/>
    <property type="evidence" value="ECO:0007669"/>
    <property type="project" value="UniProtKB-EC"/>
</dbReference>
<name>A9KGI9_COXBN</name>
<dbReference type="SMART" id="SM00644">
    <property type="entry name" value="Ami_2"/>
    <property type="match status" value="1"/>
</dbReference>
<keyword evidence="5" id="KW-0961">Cell wall biogenesis/degradation</keyword>
<dbReference type="Gene3D" id="3.40.80.10">
    <property type="entry name" value="Peptidoglycan recognition protein-like"/>
    <property type="match status" value="1"/>
</dbReference>
<dbReference type="InterPro" id="IPR051206">
    <property type="entry name" value="NAMLAA_amidase_2"/>
</dbReference>
<dbReference type="RefSeq" id="WP_010957537.1">
    <property type="nucleotide sequence ID" value="NC_009727.1"/>
</dbReference>
<gene>
    <name evidence="7" type="ordered locus">CBUD_1701</name>
</gene>
<feature type="domain" description="N-acetylmuramoyl-L-alanine amidase" evidence="6">
    <location>
        <begin position="9"/>
        <end position="152"/>
    </location>
</feature>
<dbReference type="SUPFAM" id="SSF55846">
    <property type="entry name" value="N-acetylmuramoyl-L-alanine amidase-like"/>
    <property type="match status" value="1"/>
</dbReference>
<dbReference type="PANTHER" id="PTHR30417">
    <property type="entry name" value="N-ACETYLMURAMOYL-L-ALANINE AMIDASE AMID"/>
    <property type="match status" value="1"/>
</dbReference>
<dbReference type="Gene3D" id="1.10.101.10">
    <property type="entry name" value="PGBD-like superfamily/PGBD"/>
    <property type="match status" value="1"/>
</dbReference>
<evidence type="ECO:0000256" key="2">
    <source>
        <dbReference type="ARBA" id="ARBA00007553"/>
    </source>
</evidence>
<dbReference type="Pfam" id="PF01471">
    <property type="entry name" value="PG_binding_1"/>
    <property type="match status" value="1"/>
</dbReference>
<evidence type="ECO:0000256" key="3">
    <source>
        <dbReference type="ARBA" id="ARBA00011901"/>
    </source>
</evidence>
<evidence type="ECO:0000313" key="8">
    <source>
        <dbReference type="Proteomes" id="UP000008555"/>
    </source>
</evidence>
<dbReference type="GO" id="GO:0009254">
    <property type="term" value="P:peptidoglycan turnover"/>
    <property type="evidence" value="ECO:0007669"/>
    <property type="project" value="TreeGrafter"/>
</dbReference>
<dbReference type="InterPro" id="IPR036505">
    <property type="entry name" value="Amidase/PGRP_sf"/>
</dbReference>
<dbReference type="GO" id="GO:0019867">
    <property type="term" value="C:outer membrane"/>
    <property type="evidence" value="ECO:0007669"/>
    <property type="project" value="TreeGrafter"/>
</dbReference>
<dbReference type="CDD" id="cd06583">
    <property type="entry name" value="PGRP"/>
    <property type="match status" value="1"/>
</dbReference>
<evidence type="ECO:0000256" key="4">
    <source>
        <dbReference type="ARBA" id="ARBA00022801"/>
    </source>
</evidence>
<proteinExistence type="inferred from homology"/>
<dbReference type="GO" id="GO:0071555">
    <property type="term" value="P:cell wall organization"/>
    <property type="evidence" value="ECO:0007669"/>
    <property type="project" value="UniProtKB-KW"/>
</dbReference>
<evidence type="ECO:0000259" key="6">
    <source>
        <dbReference type="SMART" id="SM00644"/>
    </source>
</evidence>
<evidence type="ECO:0000256" key="5">
    <source>
        <dbReference type="ARBA" id="ARBA00023316"/>
    </source>
</evidence>
<dbReference type="AlphaFoldDB" id="A9KGI9"/>
<dbReference type="EMBL" id="CP000733">
    <property type="protein sequence ID" value="ABS78115.1"/>
    <property type="molecule type" value="Genomic_DNA"/>
</dbReference>
<dbReference type="KEGG" id="cbd:CBUD_1701"/>
<dbReference type="Proteomes" id="UP000008555">
    <property type="component" value="Chromosome"/>
</dbReference>
<evidence type="ECO:0000256" key="1">
    <source>
        <dbReference type="ARBA" id="ARBA00001561"/>
    </source>
</evidence>
<comment type="similarity">
    <text evidence="2">Belongs to the N-acetylmuramoyl-L-alanine amidase 2 family.</text>
</comment>
<dbReference type="EC" id="3.5.1.28" evidence="3"/>
<reference evidence="7 8" key="1">
    <citation type="journal article" date="2009" name="Infect. Immun.">
        <title>Comparative genomics reveal extensive transposon-mediated genomic plasticity and diversity among potential effector proteins within the genus Coxiella.</title>
        <authorList>
            <person name="Beare P.A."/>
            <person name="Unsworth N."/>
            <person name="Andoh M."/>
            <person name="Voth D.E."/>
            <person name="Omsland A."/>
            <person name="Gilk S.D."/>
            <person name="Williams K.P."/>
            <person name="Sobral B.W."/>
            <person name="Kupko J.J.III."/>
            <person name="Porcella S.F."/>
            <person name="Samuel J.E."/>
            <person name="Heinzen R.A."/>
        </authorList>
    </citation>
    <scope>NUCLEOTIDE SEQUENCE [LARGE SCALE GENOMIC DNA]</scope>
    <source>
        <strain evidence="7 8">Dugway 5J108-111</strain>
    </source>
</reference>